<sequence>IRVHLQFLGYPIANDPLYVHPAYGPAGGAGGLYHEAAFLAADEAVPEEHIRRARRVWAAPVPADDPALRLLDPSGQLAAAYAQEPATEAEAEAGSWAELLATEDAQLAEALEDSSPAATAARQTARQQAVARFFAVQSFSRGGPAYSLTSAPGFSLEEPAGESAAPASSPVRLEDLPPFWVSPSSVVAERVQYPAEAMNIWLHAYRYACRDSHFKVGRGRPAPEPAAPAPSADSGSDPTGDVPRPGVLASAADGPGADPATEGVGPARAADDTGGAAPPAPGADAEMSWSFYALPAPAWADRDFARDQYFLTVLNKENPFMCLAQEALAAMPPVVEGALLPGSEAIVRGSDE</sequence>
<dbReference type="GeneID" id="20531084"/>
<feature type="compositionally biased region" description="Low complexity" evidence="1">
    <location>
        <begin position="251"/>
        <end position="282"/>
    </location>
</feature>
<accession>A0A058YZB5</accession>
<dbReference type="OrthoDB" id="424794at2759"/>
<dbReference type="STRING" id="691883.A0A058YZB5"/>
<dbReference type="Proteomes" id="UP000030693">
    <property type="component" value="Unassembled WGS sequence"/>
</dbReference>
<organism evidence="2">
    <name type="scientific">Fonticula alba</name>
    <name type="common">Slime mold</name>
    <dbReference type="NCBI Taxonomy" id="691883"/>
    <lineage>
        <taxon>Eukaryota</taxon>
        <taxon>Rotosphaerida</taxon>
        <taxon>Fonticulaceae</taxon>
        <taxon>Fonticula</taxon>
    </lineage>
</organism>
<feature type="region of interest" description="Disordered" evidence="1">
    <location>
        <begin position="218"/>
        <end position="282"/>
    </location>
</feature>
<proteinExistence type="predicted"/>
<reference evidence="2" key="1">
    <citation type="submission" date="2013-04" db="EMBL/GenBank/DDBJ databases">
        <title>The Genome Sequence of Fonticula alba ATCC 38817.</title>
        <authorList>
            <consortium name="The Broad Institute Genomics Platform"/>
            <person name="Russ C."/>
            <person name="Cuomo C."/>
            <person name="Burger G."/>
            <person name="Gray M.W."/>
            <person name="Holland P.W.H."/>
            <person name="King N."/>
            <person name="Lang F.B.F."/>
            <person name="Roger A.J."/>
            <person name="Ruiz-Trillo I."/>
            <person name="Brown M."/>
            <person name="Walker B."/>
            <person name="Young S."/>
            <person name="Zeng Q."/>
            <person name="Gargeya S."/>
            <person name="Fitzgerald M."/>
            <person name="Haas B."/>
            <person name="Abouelleil A."/>
            <person name="Allen A.W."/>
            <person name="Alvarado L."/>
            <person name="Arachchi H.M."/>
            <person name="Berlin A.M."/>
            <person name="Chapman S.B."/>
            <person name="Gainer-Dewar J."/>
            <person name="Goldberg J."/>
            <person name="Griggs A."/>
            <person name="Gujja S."/>
            <person name="Hansen M."/>
            <person name="Howarth C."/>
            <person name="Imamovic A."/>
            <person name="Ireland A."/>
            <person name="Larimer J."/>
            <person name="McCowan C."/>
            <person name="Murphy C."/>
            <person name="Pearson M."/>
            <person name="Poon T.W."/>
            <person name="Priest M."/>
            <person name="Roberts A."/>
            <person name="Saif S."/>
            <person name="Shea T."/>
            <person name="Sisk P."/>
            <person name="Sykes S."/>
            <person name="Wortman J."/>
            <person name="Nusbaum C."/>
            <person name="Birren B."/>
        </authorList>
    </citation>
    <scope>NUCLEOTIDE SEQUENCE [LARGE SCALE GENOMIC DNA]</scope>
    <source>
        <strain evidence="2">ATCC 38817</strain>
    </source>
</reference>
<keyword evidence="3" id="KW-1185">Reference proteome</keyword>
<name>A0A058YZB5_FONAL</name>
<dbReference type="RefSeq" id="XP_009498374.1">
    <property type="nucleotide sequence ID" value="XM_009500099.1"/>
</dbReference>
<protein>
    <recommendedName>
        <fullName evidence="4">Pseudouridine synthase RsuA/RluA-like domain-containing protein</fullName>
    </recommendedName>
</protein>
<dbReference type="AlphaFoldDB" id="A0A058YZB5"/>
<dbReference type="EMBL" id="KK198046">
    <property type="protein sequence ID" value="KCV67221.1"/>
    <property type="molecule type" value="Genomic_DNA"/>
</dbReference>
<evidence type="ECO:0008006" key="4">
    <source>
        <dbReference type="Google" id="ProtNLM"/>
    </source>
</evidence>
<evidence type="ECO:0000256" key="1">
    <source>
        <dbReference type="SAM" id="MobiDB-lite"/>
    </source>
</evidence>
<feature type="non-terminal residue" evidence="2">
    <location>
        <position position="1"/>
    </location>
</feature>
<evidence type="ECO:0000313" key="3">
    <source>
        <dbReference type="Proteomes" id="UP000030693"/>
    </source>
</evidence>
<evidence type="ECO:0000313" key="2">
    <source>
        <dbReference type="EMBL" id="KCV67221.1"/>
    </source>
</evidence>
<gene>
    <name evidence="2" type="ORF">H696_06359</name>
</gene>
<feature type="compositionally biased region" description="Low complexity" evidence="1">
    <location>
        <begin position="229"/>
        <end position="238"/>
    </location>
</feature>